<evidence type="ECO:0000313" key="2">
    <source>
        <dbReference type="Proteomes" id="UP001497045"/>
    </source>
</evidence>
<dbReference type="SUPFAM" id="SSF140736">
    <property type="entry name" value="Rv1873-like"/>
    <property type="match status" value="1"/>
</dbReference>
<protein>
    <submittedName>
        <fullName evidence="1">DUF1810 domain-containing protein</fullName>
    </submittedName>
</protein>
<comment type="caution">
    <text evidence="1">The sequence shown here is derived from an EMBL/GenBank/DDBJ whole genome shotgun (WGS) entry which is preliminary data.</text>
</comment>
<accession>A0ABU9IHN9</accession>
<dbReference type="Gene3D" id="1.25.40.380">
    <property type="entry name" value="Protein of unknown function DUF1810"/>
    <property type="match status" value="1"/>
</dbReference>
<dbReference type="RefSeq" id="WP_341673787.1">
    <property type="nucleotide sequence ID" value="NZ_JBBYHV010000002.1"/>
</dbReference>
<dbReference type="Proteomes" id="UP001497045">
    <property type="component" value="Unassembled WGS sequence"/>
</dbReference>
<organism evidence="1 2">
    <name type="scientific">Aurantiacibacter gilvus</name>
    <dbReference type="NCBI Taxonomy" id="3139141"/>
    <lineage>
        <taxon>Bacteria</taxon>
        <taxon>Pseudomonadati</taxon>
        <taxon>Pseudomonadota</taxon>
        <taxon>Alphaproteobacteria</taxon>
        <taxon>Sphingomonadales</taxon>
        <taxon>Erythrobacteraceae</taxon>
        <taxon>Aurantiacibacter</taxon>
    </lineage>
</organism>
<dbReference type="InterPro" id="IPR014937">
    <property type="entry name" value="DUF1810"/>
</dbReference>
<dbReference type="EMBL" id="JBBYHV010000002">
    <property type="protein sequence ID" value="MEL1251227.1"/>
    <property type="molecule type" value="Genomic_DNA"/>
</dbReference>
<keyword evidence="2" id="KW-1185">Reference proteome</keyword>
<gene>
    <name evidence="1" type="ORF">AAEO60_11145</name>
</gene>
<proteinExistence type="predicted"/>
<dbReference type="Pfam" id="PF08837">
    <property type="entry name" value="DUF1810"/>
    <property type="match status" value="1"/>
</dbReference>
<sequence>MTDAFGLERFVEAQAPVYRQALEELRSGAKRGHWMWFVFPQLRGLGRTSTANFYGISGREEAQAYLAHPLLGARLRECTAAMLEHADKRSARKVLGFTDALKFRSAMTLFEAVADDPAVFARALDAFYDGERDLTTLEMLG</sequence>
<dbReference type="InterPro" id="IPR036287">
    <property type="entry name" value="Rv1873-like_sf"/>
</dbReference>
<name>A0ABU9IHN9_9SPHN</name>
<reference evidence="1 2" key="1">
    <citation type="submission" date="2024-04" db="EMBL/GenBank/DDBJ databases">
        <title>Aurantiacibacter sp. DGU6 16S ribosomal RNA gene Genome sequencing and assembly.</title>
        <authorList>
            <person name="Park S."/>
        </authorList>
    </citation>
    <scope>NUCLEOTIDE SEQUENCE [LARGE SCALE GENOMIC DNA]</scope>
    <source>
        <strain evidence="1 2">DGU6</strain>
    </source>
</reference>
<evidence type="ECO:0000313" key="1">
    <source>
        <dbReference type="EMBL" id="MEL1251227.1"/>
    </source>
</evidence>
<dbReference type="PIRSF" id="PIRSF008546">
    <property type="entry name" value="UCP008546"/>
    <property type="match status" value="1"/>
</dbReference>